<feature type="transmembrane region" description="Helical" evidence="10">
    <location>
        <begin position="24"/>
        <end position="46"/>
    </location>
</feature>
<keyword evidence="12" id="KW-0282">Flagellum</keyword>
<keyword evidence="9 10" id="KW-0472">Membrane</keyword>
<keyword evidence="7 10" id="KW-0283">Flagellar rotation</keyword>
<keyword evidence="6 10" id="KW-0812">Transmembrane</keyword>
<dbReference type="PANTHER" id="PTHR35091">
    <property type="entry name" value="FLAGELLAR PROTEIN FLIL"/>
    <property type="match status" value="1"/>
</dbReference>
<protein>
    <recommendedName>
        <fullName evidence="10">Flagellar protein FliL</fullName>
    </recommendedName>
</protein>
<organism evidence="12 13">
    <name type="scientific">Candidatus Dactylopiibacterium carminicum</name>
    <dbReference type="NCBI Taxonomy" id="857335"/>
    <lineage>
        <taxon>Bacteria</taxon>
        <taxon>Pseudomonadati</taxon>
        <taxon>Pseudomonadota</taxon>
        <taxon>Betaproteobacteria</taxon>
        <taxon>Rhodocyclales</taxon>
        <taxon>Rhodocyclaceae</taxon>
        <taxon>Candidatus Dactylopiibacterium</taxon>
    </lineage>
</organism>
<dbReference type="GO" id="GO:0005886">
    <property type="term" value="C:plasma membrane"/>
    <property type="evidence" value="ECO:0007669"/>
    <property type="project" value="UniProtKB-SubCell"/>
</dbReference>
<sequence length="191" mass="20469">MATKEAPKPAAEAPAAPPKSRLKLFILIAIILLLLAVVGVGALLLLTRHNQNKGEAAEPVAASAPLPAQVTFDPKSPPVFVPLEPFTVNLQPEGVEQYLQIVATLRVSDIKTGDTIKLLMPQVRHEVLAYLASKKASEITTPDGRHALSEDLRDIINEILGYAPPADSKRVTPTATAAPVISVFFTQFIVQ</sequence>
<dbReference type="GO" id="GO:0006935">
    <property type="term" value="P:chemotaxis"/>
    <property type="evidence" value="ECO:0007669"/>
    <property type="project" value="UniProtKB-KW"/>
</dbReference>
<dbReference type="InterPro" id="IPR005503">
    <property type="entry name" value="FliL"/>
</dbReference>
<comment type="caution">
    <text evidence="12">The sequence shown here is derived from an EMBL/GenBank/DDBJ whole genome shotgun (WGS) entry which is preliminary data.</text>
</comment>
<evidence type="ECO:0000256" key="8">
    <source>
        <dbReference type="ARBA" id="ARBA00022989"/>
    </source>
</evidence>
<keyword evidence="12" id="KW-0966">Cell projection</keyword>
<evidence type="ECO:0000313" key="13">
    <source>
        <dbReference type="Proteomes" id="UP000216107"/>
    </source>
</evidence>
<dbReference type="EMBL" id="MDUX01000021">
    <property type="protein sequence ID" value="KAF7599405.1"/>
    <property type="molecule type" value="Genomic_DNA"/>
</dbReference>
<evidence type="ECO:0000313" key="14">
    <source>
        <dbReference type="Proteomes" id="UP000623509"/>
    </source>
</evidence>
<comment type="similarity">
    <text evidence="3 10">Belongs to the FliL family.</text>
</comment>
<evidence type="ECO:0000313" key="12">
    <source>
        <dbReference type="EMBL" id="PAS93437.1"/>
    </source>
</evidence>
<evidence type="ECO:0000256" key="7">
    <source>
        <dbReference type="ARBA" id="ARBA00022779"/>
    </source>
</evidence>
<evidence type="ECO:0000256" key="1">
    <source>
        <dbReference type="ARBA" id="ARBA00002254"/>
    </source>
</evidence>
<evidence type="ECO:0000256" key="10">
    <source>
        <dbReference type="RuleBase" id="RU364125"/>
    </source>
</evidence>
<dbReference type="RefSeq" id="WP_095524383.1">
    <property type="nucleotide sequence ID" value="NZ_MDUX01000021.1"/>
</dbReference>
<evidence type="ECO:0000256" key="2">
    <source>
        <dbReference type="ARBA" id="ARBA00004162"/>
    </source>
</evidence>
<gene>
    <name evidence="11" type="ORF">BGI27_08075</name>
    <name evidence="12" type="ORF">CGU29_07745</name>
</gene>
<keyword evidence="14" id="KW-1185">Reference proteome</keyword>
<name>A0A272ETM0_9RHOO</name>
<keyword evidence="8 10" id="KW-1133">Transmembrane helix</keyword>
<reference evidence="12 13" key="2">
    <citation type="submission" date="2017-07" db="EMBL/GenBank/DDBJ databases">
        <title>Candidatus Dactylopiibacterium carminicum, a nitrogen-fixing symbiont of the cochineal insect Dactylopius coccus and Dactylopius opuntiae (Hemiptera: Coccoidea: Dactylopiidae).</title>
        <authorList>
            <person name="Vera A."/>
        </authorList>
    </citation>
    <scope>NUCLEOTIDE SEQUENCE [LARGE SCALE GENOMIC DNA]</scope>
    <source>
        <strain evidence="12 13">NFDCM</strain>
    </source>
</reference>
<evidence type="ECO:0000256" key="3">
    <source>
        <dbReference type="ARBA" id="ARBA00008281"/>
    </source>
</evidence>
<dbReference type="Proteomes" id="UP000623509">
    <property type="component" value="Unassembled WGS sequence"/>
</dbReference>
<keyword evidence="5 10" id="KW-0145">Chemotaxis</keyword>
<dbReference type="PANTHER" id="PTHR35091:SF2">
    <property type="entry name" value="FLAGELLAR PROTEIN FLIL"/>
    <property type="match status" value="1"/>
</dbReference>
<keyword evidence="10" id="KW-0997">Cell inner membrane</keyword>
<dbReference type="GO" id="GO:0071978">
    <property type="term" value="P:bacterial-type flagellum-dependent swarming motility"/>
    <property type="evidence" value="ECO:0007669"/>
    <property type="project" value="TreeGrafter"/>
</dbReference>
<keyword evidence="12" id="KW-0969">Cilium</keyword>
<keyword evidence="4" id="KW-1003">Cell membrane</keyword>
<dbReference type="GO" id="GO:0009425">
    <property type="term" value="C:bacterial-type flagellum basal body"/>
    <property type="evidence" value="ECO:0007669"/>
    <property type="project" value="InterPro"/>
</dbReference>
<dbReference type="AlphaFoldDB" id="A0A272ETM0"/>
<accession>A0A272ETM0</accession>
<dbReference type="Pfam" id="PF03748">
    <property type="entry name" value="FliL"/>
    <property type="match status" value="1"/>
</dbReference>
<comment type="function">
    <text evidence="1 10">Controls the rotational direction of flagella during chemotaxis.</text>
</comment>
<proteinExistence type="inferred from homology"/>
<evidence type="ECO:0000256" key="5">
    <source>
        <dbReference type="ARBA" id="ARBA00022500"/>
    </source>
</evidence>
<comment type="subcellular location">
    <subcellularLocation>
        <location evidence="10">Cell inner membrane</location>
    </subcellularLocation>
    <subcellularLocation>
        <location evidence="2">Cell membrane</location>
        <topology evidence="2">Single-pass membrane protein</topology>
    </subcellularLocation>
</comment>
<evidence type="ECO:0000313" key="11">
    <source>
        <dbReference type="EMBL" id="KAF7599405.1"/>
    </source>
</evidence>
<dbReference type="OrthoDB" id="5297029at2"/>
<reference evidence="11 14" key="1">
    <citation type="submission" date="2016-08" db="EMBL/GenBank/DDBJ databases">
        <title>Candidatus Dactylopiibacterium carminicum genome sequence.</title>
        <authorList>
            <person name="Ramirez-Puebla S.T."/>
            <person name="Ormeno-Orrillo E."/>
            <person name="Vera-Ponce De Leon A."/>
            <person name="Luis L."/>
            <person name="Sanchez-Flores A."/>
            <person name="Monica R."/>
            <person name="Martinez-Romero E."/>
        </authorList>
    </citation>
    <scope>NUCLEOTIDE SEQUENCE [LARGE SCALE GENOMIC DNA]</scope>
    <source>
        <strain evidence="11">END1</strain>
    </source>
</reference>
<dbReference type="Proteomes" id="UP000216107">
    <property type="component" value="Unassembled WGS sequence"/>
</dbReference>
<dbReference type="EMBL" id="NMRN01000017">
    <property type="protein sequence ID" value="PAS93437.1"/>
    <property type="molecule type" value="Genomic_DNA"/>
</dbReference>
<evidence type="ECO:0000256" key="4">
    <source>
        <dbReference type="ARBA" id="ARBA00022475"/>
    </source>
</evidence>
<evidence type="ECO:0000256" key="6">
    <source>
        <dbReference type="ARBA" id="ARBA00022692"/>
    </source>
</evidence>
<evidence type="ECO:0000256" key="9">
    <source>
        <dbReference type="ARBA" id="ARBA00023136"/>
    </source>
</evidence>